<dbReference type="Proteomes" id="UP001642484">
    <property type="component" value="Unassembled WGS sequence"/>
</dbReference>
<evidence type="ECO:0000313" key="2">
    <source>
        <dbReference type="EMBL" id="CAK9058286.1"/>
    </source>
</evidence>
<dbReference type="Gene3D" id="3.40.50.300">
    <property type="entry name" value="P-loop containing nucleotide triphosphate hydrolases"/>
    <property type="match status" value="2"/>
</dbReference>
<dbReference type="Gene3D" id="2.30.30.940">
    <property type="match status" value="1"/>
</dbReference>
<comment type="caution">
    <text evidence="2">The sequence shown here is derived from an EMBL/GenBank/DDBJ whole genome shotgun (WGS) entry which is preliminary data.</text>
</comment>
<evidence type="ECO:0000256" key="1">
    <source>
        <dbReference type="SAM" id="MobiDB-lite"/>
    </source>
</evidence>
<keyword evidence="3" id="KW-1185">Reference proteome</keyword>
<reference evidence="2 3" key="1">
    <citation type="submission" date="2024-02" db="EMBL/GenBank/DDBJ databases">
        <authorList>
            <person name="Chen Y."/>
            <person name="Shah S."/>
            <person name="Dougan E. K."/>
            <person name="Thang M."/>
            <person name="Chan C."/>
        </authorList>
    </citation>
    <scope>NUCLEOTIDE SEQUENCE [LARGE SCALE GENOMIC DNA]</scope>
</reference>
<dbReference type="Pfam" id="PF13604">
    <property type="entry name" value="AAA_30"/>
    <property type="match status" value="1"/>
</dbReference>
<evidence type="ECO:0000313" key="3">
    <source>
        <dbReference type="Proteomes" id="UP001642484"/>
    </source>
</evidence>
<sequence length="2638" mass="291484">MASPAASPAATAAAPQTWASAAVAFGTTQRILKVRPYWLDKILMGAKHLEIRGSPCPHVGWVSLATTGSQQVMCRVRFGPSRALTAVEEDDNREALAATGYARPWAWPIEEMQLLPQPVQVPPAVARGCVQWITRARWEAFDSEAASRAPNAGARWLTPPSLDAAESRPGRGAVEARSGEGAVRRRLRGKQPDALGAYPAQPGLRRKRSPSRKALVGKRPAGFGTVACSFNTKRAGERAHASRGSTHCALCSQASLSAALERRGGRAAMVRVLKALRAHAEARPEIWTLALARVSLWAPHAREELEAAAAKPKRSRPEPAQPGARKRGRAGSTDCWGACAAKRQAAVAAPSSAAKKAYRATVLADQRRGKKRFFPSAPRREKAPPAELDAVVDNQDDLPPAHISTSAAALENWCRQGSWGMCPTCAILQPRPLRPDDLTKTALPEVAPSACRRCRASQPHLAPQRQDAPPPLQNLTVSIVAALRPLDVDVGPEVRAEAGYRKKVRMITFSWALQSVPDKVRALPRAERRAAKAALHYLLEAEENEYKDYYRRQRDFLRRHTAPTAVEAKRPLHFIEEVGLENALWPHLYWKTTMCESYERLTHKRLQHWLGDAAPRQQCGSSDEDPDAHGDDPGEGGQLPAERRHSVKRSFQTKLLGPWLGYGADFELLQYVYDLHLWTDLGSKKGRAAGDISMRIMMSGHPMSPLYWADIKHGLFDLVRQIGYPDVYWTLAPYEFSYPYNQYLLDEMQKLLRGRLHLPAFEAMHLARTMTQICRGYIAGHSNTTKGKGWTQHLLRCKTEPGDRSMGCINFFTRIEFQDGSKKPGTQRYHGSGRPHVHALFWVRDLAQLDFAGVAAATLDLSGDQEALIPYVRGSQLDQHGESRWPVHEGPSDFDAASGALRLRHTKDDAAEGVRGYFPDVMSALKCHQDLQVSQGRGLLLTYVAKYVAKWSDSSYDEWMSDATSATSLCRKVLFEYHPLEPEMVLQLTGATFRQWEFGSAMGGRRSVRAPRPSNPEQPTWVRAYMDSGWRREDMSLLEFLRKTGGEDGGAIAGWLRQKHRAHVSAAAAAGAPADSLEDFANKYPMRGEQLVAVEFLYRLNDMYYGQWCVMHLPFRSMAFFDVPAVRDRVPERYRWFATALLLTDDCRLVPAQLHRFWRDFERAEAEMHMEGDSDSFVQDVKEFLAGQTLAIDRYLSGQLDCQEEPAGAAPRGPAPAPAAMCFEGKQAMLRKAVGRRVALAVAARSANTEQEEERLREEARGSAHRPVVCSGRPGTGKTTMVHRNVREALAAGGAVCVALPTARLATRMADKLGAHAGLLVDTFAAAFQLHKPEQEALYAMHGYDLVVVDEFSQLSAADLERLLRIWRAADCLPALVFLGDKYQLPGVDPIRPWESAAWSVKNLSFVELHQIFRCDDPTFLETLQLLRTAMPTKLQLNNICRGRKAWQGDAPDVADIGRLLAQHPDATFVAATKTGVATINALAVEALHPRAQPLATIPGAFEDNPTNYVSGKLRDDRAPVPADVPVHRGLQLYLTRNVRKADDYINGMRCHVLSFDEARQILWVRTETGKRLPVTRWHDPDHARLVYFPVRLGYCATVRKVQGDEFDFIIVYLDTANMPAVGYTALSRVRNSASYLLGGRLTPQHFTPHAYMDAAVELRHVAAYAALVGAIRADVEAAVSMVRFVELRLQGVPPALAPGVLTSFRRDLHLVTRDLDHLLAYVLELEHQVDTMLETWLRTRAHLFEPSLSCFALTLFDPRMATLSGQPTAIHWDIFRWLPPCGAVALCLTCPDLALLLPALQTWIDDQLEEAQRHLELLATGGFRVPMFRRAGVGYVGFDFHGPPFGVVDFLLRCGLTLQRPGRLAQFLRGAGLPHRAWFAPVNLQPTETSRAWTDAVAWLAAHVRAQMWLPNEVAPTRPAGVRPWLGTWPRPGRRCAWYIVYHAVLAIQLAHEWLDVPTLGRLARAAAAFPAPDAAALAQQHLLFADYRVASLPGGLGVPTHGSAALAFAVAARALWERVRWALQTTRGAFIACPGMADSAVATADVLGLGMSTLTDRTARFAAGIPDDVPDADALDDWLAARGLAPDVLEAFADLNPPGTIDALLALARAGAWRYRLFFPEAEDEGAVALLQVASLGFYFVITFVELALLGFKEKGAGKGMSGKRCRLRVTQDYRREARRIEMDAYEHFVRFSRSLLAHSFTLSCFILPLRPYPALAAVMSSWGKGAWSARKGKGSGGKAKGKAFGEKKDYVKKVSWENRLSKWYLRPYVDQAGSPFSANGVQESELLSSYHLRNILSEDSSEYCARQGIALSEGAANFEVGAGALQHHFGEDAGAGLKKVGIQPLLEQFQTANGKKFLEACAYLNTANTEVERNEGATAAAVKRFVRFLTHEPAEKEAAFRKLLSWQLACMQLGSKRLYRKIARRGARARGSGSLGMVFGGCLQHQKLEAGVKKRAAATYDWDEEPTAAAAWGKGGAELYGDDAEDDAWEAQRAKKTSKGKGGKLTSKQPAKKAGPLASDAEDDSKDIDLASSQEDAKASASLDVTGWPLEKVDALKEFLAELEGKVDSSKDRPSIQQLQAVLQEVPETILNHQGLQKTVTDFMQKTRYPRTENLKALLKALKDMVAIAEAEWKK</sequence>
<feature type="region of interest" description="Disordered" evidence="1">
    <location>
        <begin position="1248"/>
        <end position="1277"/>
    </location>
</feature>
<dbReference type="EMBL" id="CAXAMN010021357">
    <property type="protein sequence ID" value="CAK9058286.1"/>
    <property type="molecule type" value="Genomic_DNA"/>
</dbReference>
<accession>A0ABP0N3T2</accession>
<gene>
    <name evidence="2" type="ORF">CCMP2556_LOCUS28728</name>
</gene>
<feature type="region of interest" description="Disordered" evidence="1">
    <location>
        <begin position="307"/>
        <end position="332"/>
    </location>
</feature>
<proteinExistence type="predicted"/>
<feature type="region of interest" description="Disordered" evidence="1">
    <location>
        <begin position="2493"/>
        <end position="2528"/>
    </location>
</feature>
<evidence type="ECO:0008006" key="4">
    <source>
        <dbReference type="Google" id="ProtNLM"/>
    </source>
</evidence>
<feature type="region of interest" description="Disordered" evidence="1">
    <location>
        <begin position="615"/>
        <end position="646"/>
    </location>
</feature>
<protein>
    <recommendedName>
        <fullName evidence="4">ATP-dependent DNA helicase</fullName>
    </recommendedName>
</protein>
<dbReference type="InterPro" id="IPR027417">
    <property type="entry name" value="P-loop_NTPase"/>
</dbReference>
<name>A0ABP0N3T2_9DINO</name>
<feature type="region of interest" description="Disordered" evidence="1">
    <location>
        <begin position="149"/>
        <end position="216"/>
    </location>
</feature>
<organism evidence="2 3">
    <name type="scientific">Durusdinium trenchii</name>
    <dbReference type="NCBI Taxonomy" id="1381693"/>
    <lineage>
        <taxon>Eukaryota</taxon>
        <taxon>Sar</taxon>
        <taxon>Alveolata</taxon>
        <taxon>Dinophyceae</taxon>
        <taxon>Suessiales</taxon>
        <taxon>Symbiodiniaceae</taxon>
        <taxon>Durusdinium</taxon>
    </lineage>
</organism>
<dbReference type="Gene3D" id="2.30.130.30">
    <property type="entry name" value="Hypothetical protein"/>
    <property type="match status" value="1"/>
</dbReference>
<dbReference type="SUPFAM" id="SSF52540">
    <property type="entry name" value="P-loop containing nucleoside triphosphate hydrolases"/>
    <property type="match status" value="2"/>
</dbReference>